<dbReference type="HOGENOM" id="CLU_012587_0_0_1"/>
<evidence type="ECO:0000256" key="1">
    <source>
        <dbReference type="SAM" id="MobiDB-lite"/>
    </source>
</evidence>
<evidence type="ECO:0000313" key="3">
    <source>
        <dbReference type="Proteomes" id="UP000030854"/>
    </source>
</evidence>
<comment type="caution">
    <text evidence="2">The sequence shown here is derived from an EMBL/GenBank/DDBJ whole genome shotgun (WGS) entry which is preliminary data.</text>
</comment>
<feature type="compositionally biased region" description="Low complexity" evidence="1">
    <location>
        <begin position="28"/>
        <end position="40"/>
    </location>
</feature>
<dbReference type="EMBL" id="JNVN01000920">
    <property type="protein sequence ID" value="KHJ34351.1"/>
    <property type="molecule type" value="Genomic_DNA"/>
</dbReference>
<keyword evidence="3" id="KW-1185">Reference proteome</keyword>
<dbReference type="OMA" id="WLQMPIE"/>
<protein>
    <submittedName>
        <fullName evidence="2">Putative fungal specific transcription factor domain-containing protein</fullName>
    </submittedName>
</protein>
<evidence type="ECO:0000313" key="2">
    <source>
        <dbReference type="EMBL" id="KHJ34351.1"/>
    </source>
</evidence>
<organism evidence="2 3">
    <name type="scientific">Uncinula necator</name>
    <name type="common">Grape powdery mildew</name>
    <dbReference type="NCBI Taxonomy" id="52586"/>
    <lineage>
        <taxon>Eukaryota</taxon>
        <taxon>Fungi</taxon>
        <taxon>Dikarya</taxon>
        <taxon>Ascomycota</taxon>
        <taxon>Pezizomycotina</taxon>
        <taxon>Leotiomycetes</taxon>
        <taxon>Erysiphales</taxon>
        <taxon>Erysiphaceae</taxon>
        <taxon>Erysiphe</taxon>
    </lineage>
</organism>
<dbReference type="AlphaFoldDB" id="A0A0B1PBP9"/>
<name>A0A0B1PBP9_UNCNE</name>
<gene>
    <name evidence="2" type="ORF">EV44_g1604</name>
</gene>
<proteinExistence type="predicted"/>
<dbReference type="Proteomes" id="UP000030854">
    <property type="component" value="Unassembled WGS sequence"/>
</dbReference>
<dbReference type="STRING" id="52586.A0A0B1PBP9"/>
<accession>A0A0B1PBP9</accession>
<reference evidence="2 3" key="1">
    <citation type="journal article" date="2014" name="BMC Genomics">
        <title>Adaptive genomic structural variation in the grape powdery mildew pathogen, Erysiphe necator.</title>
        <authorList>
            <person name="Jones L."/>
            <person name="Riaz S."/>
            <person name="Morales-Cruz A."/>
            <person name="Amrine K.C."/>
            <person name="McGuire B."/>
            <person name="Gubler W.D."/>
            <person name="Walker M.A."/>
            <person name="Cantu D."/>
        </authorList>
    </citation>
    <scope>NUCLEOTIDE SEQUENCE [LARGE SCALE GENOMIC DNA]</scope>
    <source>
        <strain evidence="3">c</strain>
    </source>
</reference>
<sequence length="716" mass="80428">MAKKKKLQKIDAQSTGPTHPRSICPALKSKTSTTPKSSSPALNICRNKHWRYISSFHGSWLQLPLEVLETLAINNYSLPRPRPIDPAVFFDIFKIRQLVEDATNLSVRATSGVASSPSANILNYSNGRLNYGNMLGIGVGGRVVNTKLSKERKHRMREQAIRKLSKAYHLDEIACSVATMQSASTLEDVAQLVLQRNSNDVDAKYVHFFHEKIPSRQLAESTTLQSLNEIVSERPSRSEILRTRAVTKIFKEDLIGAAQDLTTALQICKFYQKQHKIEQNQLNLSKNVVIDENCKSQRAEDVNPNEAHRPSGLETQLLFHRAGVYLSIACQKVSDSFMSQRSTTGVNQCSNLEGGTTCMTPKEKEMTISEIEAQQTRQEARRNVKTYAKRALKDYLAYLSHFDYTPGFSGQTTAEATLGISKMSDSSEISRSQILKNSFCDSHYATLSGTQSFSLPSVKISPPSPKVHNMSSLFSATPPPDLPPYPETKATPVAKEQLKSSLTYHPLMTDALHSLLLCHCLIQTSVRELKRHAYMVSRLARVCNGYPIFQTPRSPSRADWIEVLRHCENWIQLSSSWESLCNSEPSLGKVSVKLKDKTSTENHIFVKQNILPEPSQDFLNDGDVSIPNSSFERQIQPEKGDNSCERRDIYKRWAQKTGKEYPSSTERACAIICWINEASVPDDFCNLREKKENNNSIDGGRIKNIETKMEGFTLTD</sequence>
<feature type="region of interest" description="Disordered" evidence="1">
    <location>
        <begin position="1"/>
        <end position="40"/>
    </location>
</feature>